<evidence type="ECO:0000313" key="3">
    <source>
        <dbReference type="Proteomes" id="UP000193067"/>
    </source>
</evidence>
<protein>
    <submittedName>
        <fullName evidence="2">Uncharacterized protein</fullName>
    </submittedName>
</protein>
<accession>A0A1Y2IC91</accession>
<dbReference type="AlphaFoldDB" id="A0A1Y2IC91"/>
<dbReference type="OrthoDB" id="10424834at2759"/>
<gene>
    <name evidence="2" type="ORF">PYCCODRAFT_1132866</name>
</gene>
<proteinExistence type="predicted"/>
<dbReference type="Proteomes" id="UP000193067">
    <property type="component" value="Unassembled WGS sequence"/>
</dbReference>
<dbReference type="EMBL" id="KZ084150">
    <property type="protein sequence ID" value="OSC97521.1"/>
    <property type="molecule type" value="Genomic_DNA"/>
</dbReference>
<evidence type="ECO:0000313" key="2">
    <source>
        <dbReference type="EMBL" id="OSC97521.1"/>
    </source>
</evidence>
<feature type="region of interest" description="Disordered" evidence="1">
    <location>
        <begin position="1"/>
        <end position="56"/>
    </location>
</feature>
<name>A0A1Y2IC91_TRAC3</name>
<reference evidence="2 3" key="1">
    <citation type="journal article" date="2015" name="Biotechnol. Biofuels">
        <title>Enhanced degradation of softwood versus hardwood by the white-rot fungus Pycnoporus coccineus.</title>
        <authorList>
            <person name="Couturier M."/>
            <person name="Navarro D."/>
            <person name="Chevret D."/>
            <person name="Henrissat B."/>
            <person name="Piumi F."/>
            <person name="Ruiz-Duenas F.J."/>
            <person name="Martinez A.T."/>
            <person name="Grigoriev I.V."/>
            <person name="Riley R."/>
            <person name="Lipzen A."/>
            <person name="Berrin J.G."/>
            <person name="Master E.R."/>
            <person name="Rosso M.N."/>
        </authorList>
    </citation>
    <scope>NUCLEOTIDE SEQUENCE [LARGE SCALE GENOMIC DNA]</scope>
    <source>
        <strain evidence="2 3">BRFM310</strain>
    </source>
</reference>
<sequence length="189" mass="19599">MPMGRRPRCRHEVRSRATPSDIPKPGPGGAAGDVRRGVASVPGQATSVDPGHSRPLTADCAVSIEERSRQPTGRTFASRGGKGRGTTELVGLADARKGYAHGYSGRFVIQCGGSAAVGRGSNQADSLSVRTEEAAIPVQGPFGVGVQKLSPSTDLANAPTDWSHPSAGQCMGSRLSVIWLAPWCSRVIG</sequence>
<feature type="region of interest" description="Disordered" evidence="1">
    <location>
        <begin position="66"/>
        <end position="85"/>
    </location>
</feature>
<organism evidence="2 3">
    <name type="scientific">Trametes coccinea (strain BRFM310)</name>
    <name type="common">Pycnoporus coccineus</name>
    <dbReference type="NCBI Taxonomy" id="1353009"/>
    <lineage>
        <taxon>Eukaryota</taxon>
        <taxon>Fungi</taxon>
        <taxon>Dikarya</taxon>
        <taxon>Basidiomycota</taxon>
        <taxon>Agaricomycotina</taxon>
        <taxon>Agaricomycetes</taxon>
        <taxon>Polyporales</taxon>
        <taxon>Polyporaceae</taxon>
        <taxon>Trametes</taxon>
    </lineage>
</organism>
<evidence type="ECO:0000256" key="1">
    <source>
        <dbReference type="SAM" id="MobiDB-lite"/>
    </source>
</evidence>
<keyword evidence="3" id="KW-1185">Reference proteome</keyword>